<dbReference type="EC" id="3.6.1.23" evidence="6"/>
<dbReference type="Proteomes" id="UP000011081">
    <property type="component" value="Unassembled WGS sequence"/>
</dbReference>
<keyword evidence="6" id="KW-0479">Metal-binding</keyword>
<dbReference type="OrthoDB" id="10261072at2759"/>
<evidence type="ECO:0000256" key="2">
    <source>
        <dbReference type="ARBA" id="ARBA00006581"/>
    </source>
</evidence>
<dbReference type="InterPro" id="IPR029054">
    <property type="entry name" value="dUTPase-like"/>
</dbReference>
<dbReference type="RefSeq" id="XP_008074084.1">
    <property type="nucleotide sequence ID" value="XM_008075893.1"/>
</dbReference>
<dbReference type="InParanoid" id="L2GVW5"/>
<evidence type="ECO:0000259" key="8">
    <source>
        <dbReference type="Pfam" id="PF00692"/>
    </source>
</evidence>
<dbReference type="VEuPathDB" id="MicrosporidiaDB:VCUG_01064"/>
<comment type="catalytic activity">
    <reaction evidence="6">
        <text>dUTP + H2O = dUMP + diphosphate + H(+)</text>
        <dbReference type="Rhea" id="RHEA:10248"/>
        <dbReference type="ChEBI" id="CHEBI:15377"/>
        <dbReference type="ChEBI" id="CHEBI:15378"/>
        <dbReference type="ChEBI" id="CHEBI:33019"/>
        <dbReference type="ChEBI" id="CHEBI:61555"/>
        <dbReference type="ChEBI" id="CHEBI:246422"/>
        <dbReference type="EC" id="3.6.1.23"/>
    </reaction>
</comment>
<sequence length="127" mass="14175">MSSSCSPLFSWTMFNIVLASETAIPPKKNAHSYVLYASETTVIKPKIIIPIPTGVYLSFPSDYFLYISSLSQKFGSNAHVIDSDYRGEITCIVQSRCSEPFVVERGEPVAQLVFYKIVLPVFDVINN</sequence>
<dbReference type="Gene3D" id="2.70.40.10">
    <property type="match status" value="1"/>
</dbReference>
<proteinExistence type="inferred from homology"/>
<keyword evidence="5 6" id="KW-0546">Nucleotide metabolism</keyword>
<keyword evidence="7" id="KW-0732">Signal</keyword>
<dbReference type="GO" id="GO:0006226">
    <property type="term" value="P:dUMP biosynthetic process"/>
    <property type="evidence" value="ECO:0007669"/>
    <property type="project" value="UniProtKB-UniRule"/>
</dbReference>
<gene>
    <name evidence="9" type="ORF">VCUG_01064</name>
</gene>
<evidence type="ECO:0000256" key="7">
    <source>
        <dbReference type="SAM" id="SignalP"/>
    </source>
</evidence>
<keyword evidence="4 6" id="KW-0378">Hydrolase</keyword>
<evidence type="ECO:0000313" key="10">
    <source>
        <dbReference type="Proteomes" id="UP000011081"/>
    </source>
</evidence>
<comment type="subunit">
    <text evidence="3 6">Homotrimer.</text>
</comment>
<dbReference type="GeneID" id="19878946"/>
<dbReference type="PANTHER" id="PTHR11241">
    <property type="entry name" value="DEOXYURIDINE 5'-TRIPHOSPHATE NUCLEOTIDOHYDROLASE"/>
    <property type="match status" value="1"/>
</dbReference>
<dbReference type="OMA" id="EITCIVQ"/>
<dbReference type="HOGENOM" id="CLU_1994208_0_0_1"/>
<evidence type="ECO:0000256" key="3">
    <source>
        <dbReference type="ARBA" id="ARBA00011233"/>
    </source>
</evidence>
<dbReference type="STRING" id="948595.L2GVW5"/>
<comment type="function">
    <text evidence="6">Involved in nucleotide metabolism via production of dUMP, the immediate precursor of thymidine nucleotides, and decreases the intracellular concentration of dUTP so that uracil cannot be incorporated into DNA.</text>
</comment>
<evidence type="ECO:0000313" key="9">
    <source>
        <dbReference type="EMBL" id="ELA47413.1"/>
    </source>
</evidence>
<name>L2GVW5_VAVCU</name>
<evidence type="ECO:0000256" key="5">
    <source>
        <dbReference type="ARBA" id="ARBA00023080"/>
    </source>
</evidence>
<dbReference type="AlphaFoldDB" id="L2GVW5"/>
<dbReference type="GO" id="GO:0000287">
    <property type="term" value="F:magnesium ion binding"/>
    <property type="evidence" value="ECO:0007669"/>
    <property type="project" value="UniProtKB-UniRule"/>
</dbReference>
<feature type="domain" description="dUTPase-like" evidence="8">
    <location>
        <begin position="32"/>
        <end position="119"/>
    </location>
</feature>
<comment type="similarity">
    <text evidence="2 6">Belongs to the dUTPase family.</text>
</comment>
<accession>L2GVW5</accession>
<organism evidence="9 10">
    <name type="scientific">Vavraia culicis (isolate floridensis)</name>
    <name type="common">Microsporidian parasite</name>
    <dbReference type="NCBI Taxonomy" id="948595"/>
    <lineage>
        <taxon>Eukaryota</taxon>
        <taxon>Fungi</taxon>
        <taxon>Fungi incertae sedis</taxon>
        <taxon>Microsporidia</taxon>
        <taxon>Pleistophoridae</taxon>
        <taxon>Vavraia</taxon>
    </lineage>
</organism>
<evidence type="ECO:0000256" key="4">
    <source>
        <dbReference type="ARBA" id="ARBA00022801"/>
    </source>
</evidence>
<feature type="signal peptide" evidence="7">
    <location>
        <begin position="1"/>
        <end position="19"/>
    </location>
</feature>
<dbReference type="GO" id="GO:0046081">
    <property type="term" value="P:dUTP catabolic process"/>
    <property type="evidence" value="ECO:0007669"/>
    <property type="project" value="UniProtKB-UniRule"/>
</dbReference>
<dbReference type="InterPro" id="IPR036157">
    <property type="entry name" value="dUTPase-like_sf"/>
</dbReference>
<dbReference type="EMBL" id="GL877418">
    <property type="protein sequence ID" value="ELA47413.1"/>
    <property type="molecule type" value="Genomic_DNA"/>
</dbReference>
<reference evidence="10" key="1">
    <citation type="submission" date="2011-03" db="EMBL/GenBank/DDBJ databases">
        <title>The genome sequence of Vavraia culicis strain floridensis.</title>
        <authorList>
            <consortium name="The Broad Institute Genome Sequencing Platform"/>
            <person name="Cuomo C."/>
            <person name="Becnel J."/>
            <person name="Sanscrainte N."/>
            <person name="Young S.K."/>
            <person name="Zeng Q."/>
            <person name="Gargeya S."/>
            <person name="Fitzgerald M."/>
            <person name="Haas B."/>
            <person name="Abouelleil A."/>
            <person name="Alvarado L."/>
            <person name="Arachchi H.M."/>
            <person name="Berlin A."/>
            <person name="Chapman S.B."/>
            <person name="Gearin G."/>
            <person name="Goldberg J."/>
            <person name="Griggs A."/>
            <person name="Gujja S."/>
            <person name="Hansen M."/>
            <person name="Heiman D."/>
            <person name="Howarth C."/>
            <person name="Larimer J."/>
            <person name="Lui A."/>
            <person name="MacDonald P.J.P."/>
            <person name="McCowen C."/>
            <person name="Montmayeur A."/>
            <person name="Murphy C."/>
            <person name="Neiman D."/>
            <person name="Pearson M."/>
            <person name="Priest M."/>
            <person name="Roberts A."/>
            <person name="Saif S."/>
            <person name="Shea T."/>
            <person name="Sisk P."/>
            <person name="Stolte C."/>
            <person name="Sykes S."/>
            <person name="Wortman J."/>
            <person name="Nusbaum C."/>
            <person name="Birren B."/>
        </authorList>
    </citation>
    <scope>NUCLEOTIDE SEQUENCE [LARGE SCALE GENOMIC DNA]</scope>
    <source>
        <strain evidence="10">floridensis</strain>
    </source>
</reference>
<dbReference type="CDD" id="cd07557">
    <property type="entry name" value="trimeric_dUTPase"/>
    <property type="match status" value="1"/>
</dbReference>
<comment type="pathway">
    <text evidence="1 6">Pyrimidine metabolism; dUMP biosynthesis; dUMP from dCTP (dUTP route): step 2/2.</text>
</comment>
<keyword evidence="10" id="KW-1185">Reference proteome</keyword>
<evidence type="ECO:0000256" key="6">
    <source>
        <dbReference type="RuleBase" id="RU367024"/>
    </source>
</evidence>
<dbReference type="InterPro" id="IPR033704">
    <property type="entry name" value="dUTPase_trimeric"/>
</dbReference>
<comment type="cofactor">
    <cofactor evidence="6">
        <name>Mg(2+)</name>
        <dbReference type="ChEBI" id="CHEBI:18420"/>
    </cofactor>
</comment>
<dbReference type="InterPro" id="IPR008181">
    <property type="entry name" value="dUTPase"/>
</dbReference>
<dbReference type="GO" id="GO:0004170">
    <property type="term" value="F:dUTP diphosphatase activity"/>
    <property type="evidence" value="ECO:0007669"/>
    <property type="project" value="UniProtKB-UniRule"/>
</dbReference>
<protein>
    <recommendedName>
        <fullName evidence="6">Deoxyuridine 5'-triphosphate nucleotidohydrolase</fullName>
        <shortName evidence="6">dUTPase</shortName>
        <ecNumber evidence="6">3.6.1.23</ecNumber>
    </recommendedName>
    <alternativeName>
        <fullName evidence="6">dUTP pyrophosphatase</fullName>
    </alternativeName>
</protein>
<dbReference type="PANTHER" id="PTHR11241:SF0">
    <property type="entry name" value="DEOXYURIDINE 5'-TRIPHOSPHATE NUCLEOTIDOHYDROLASE"/>
    <property type="match status" value="1"/>
</dbReference>
<evidence type="ECO:0000256" key="1">
    <source>
        <dbReference type="ARBA" id="ARBA00005142"/>
    </source>
</evidence>
<dbReference type="SUPFAM" id="SSF51283">
    <property type="entry name" value="dUTPase-like"/>
    <property type="match status" value="1"/>
</dbReference>
<feature type="chain" id="PRO_5003960412" description="Deoxyuridine 5'-triphosphate nucleotidohydrolase" evidence="7">
    <location>
        <begin position="20"/>
        <end position="127"/>
    </location>
</feature>
<keyword evidence="6" id="KW-0460">Magnesium</keyword>
<dbReference type="Pfam" id="PF00692">
    <property type="entry name" value="dUTPase"/>
    <property type="match status" value="1"/>
</dbReference>